<proteinExistence type="predicted"/>
<sequence length="345" mass="38761">MTSEEIAKLCGVSRATVSRVINNSPNVKEETRQKILAVIKEKNYVPIAPARRLAGIDSNIIGLFVLDIDISESKSRVSESTYFSRLINLIIDQANNFGFQVLVSIITSQKQLSEIRNLFMSRTIFSGIFIGAFNDEIQLDDDIIMQHPTIIIDRQSERMVKKPNRLVVNLDNFEGAYNATQFLIKLGHTRIGHISGDLRKLSGIERYEGYKKALEDAGLGFDKNLVREGNFLDDSGYRLAREILKENVTAIFCANDVMAISAIKAIKETGLSVPDDISVIGFDNTAIGNYIMPALTTVNAPLEHIAEACIESLKYFCEHKHFKQKEIRVKTDLIIRDSTKRALEF</sequence>
<dbReference type="PANTHER" id="PTHR30146">
    <property type="entry name" value="LACI-RELATED TRANSCRIPTIONAL REPRESSOR"/>
    <property type="match status" value="1"/>
</dbReference>
<dbReference type="Pfam" id="PF13377">
    <property type="entry name" value="Peripla_BP_3"/>
    <property type="match status" value="1"/>
</dbReference>
<dbReference type="Pfam" id="PF00356">
    <property type="entry name" value="LacI"/>
    <property type="match status" value="1"/>
</dbReference>
<reference evidence="5 6" key="1">
    <citation type="submission" date="2017-09" db="EMBL/GenBank/DDBJ databases">
        <title>Evaluation of Pacific Biosciences Sequencing Technology to Finishing C. thermocellum Genome Sequences.</title>
        <authorList>
            <person name="Brown S."/>
        </authorList>
    </citation>
    <scope>NUCLEOTIDE SEQUENCE [LARGE SCALE GENOMIC DNA]</scope>
    <source>
        <strain evidence="5 6">AD2</strain>
    </source>
</reference>
<dbReference type="InterPro" id="IPR000843">
    <property type="entry name" value="HTH_LacI"/>
</dbReference>
<dbReference type="PANTHER" id="PTHR30146:SF109">
    <property type="entry name" value="HTH-TYPE TRANSCRIPTIONAL REGULATOR GALS"/>
    <property type="match status" value="1"/>
</dbReference>
<dbReference type="InterPro" id="IPR010982">
    <property type="entry name" value="Lambda_DNA-bd_dom_sf"/>
</dbReference>
<evidence type="ECO:0000259" key="4">
    <source>
        <dbReference type="PROSITE" id="PS50932"/>
    </source>
</evidence>
<keyword evidence="3" id="KW-0804">Transcription</keyword>
<dbReference type="SMART" id="SM00354">
    <property type="entry name" value="HTH_LACI"/>
    <property type="match status" value="1"/>
</dbReference>
<keyword evidence="1" id="KW-0805">Transcription regulation</keyword>
<name>A0AB36TCM4_ACETH</name>
<dbReference type="Gene3D" id="3.40.50.2300">
    <property type="match status" value="2"/>
</dbReference>
<dbReference type="GO" id="GO:0003700">
    <property type="term" value="F:DNA-binding transcription factor activity"/>
    <property type="evidence" value="ECO:0007669"/>
    <property type="project" value="TreeGrafter"/>
</dbReference>
<evidence type="ECO:0000256" key="1">
    <source>
        <dbReference type="ARBA" id="ARBA00023015"/>
    </source>
</evidence>
<organism evidence="5 6">
    <name type="scientific">Acetivibrio thermocellus AD2</name>
    <dbReference type="NCBI Taxonomy" id="1138384"/>
    <lineage>
        <taxon>Bacteria</taxon>
        <taxon>Bacillati</taxon>
        <taxon>Bacillota</taxon>
        <taxon>Clostridia</taxon>
        <taxon>Eubacteriales</taxon>
        <taxon>Oscillospiraceae</taxon>
        <taxon>Acetivibrio</taxon>
    </lineage>
</organism>
<dbReference type="SUPFAM" id="SSF47413">
    <property type="entry name" value="lambda repressor-like DNA-binding domains"/>
    <property type="match status" value="1"/>
</dbReference>
<dbReference type="GeneID" id="35803467"/>
<evidence type="ECO:0000313" key="6">
    <source>
        <dbReference type="Proteomes" id="UP000223596"/>
    </source>
</evidence>
<comment type="caution">
    <text evidence="5">The sequence shown here is derived from an EMBL/GenBank/DDBJ whole genome shotgun (WGS) entry which is preliminary data.</text>
</comment>
<dbReference type="Proteomes" id="UP000223596">
    <property type="component" value="Unassembled WGS sequence"/>
</dbReference>
<gene>
    <name evidence="5" type="ORF">M972_11411</name>
</gene>
<dbReference type="CDD" id="cd01392">
    <property type="entry name" value="HTH_LacI"/>
    <property type="match status" value="1"/>
</dbReference>
<dbReference type="PROSITE" id="PS50932">
    <property type="entry name" value="HTH_LACI_2"/>
    <property type="match status" value="1"/>
</dbReference>
<evidence type="ECO:0000256" key="2">
    <source>
        <dbReference type="ARBA" id="ARBA00023125"/>
    </source>
</evidence>
<dbReference type="RefSeq" id="WP_003514478.1">
    <property type="nucleotide sequence ID" value="NZ_CP013828.1"/>
</dbReference>
<dbReference type="CDD" id="cd06290">
    <property type="entry name" value="PBP1_LacI-like"/>
    <property type="match status" value="1"/>
</dbReference>
<protein>
    <submittedName>
        <fullName evidence="5">LacI family transcriptional regulator</fullName>
    </submittedName>
</protein>
<evidence type="ECO:0000256" key="3">
    <source>
        <dbReference type="ARBA" id="ARBA00023163"/>
    </source>
</evidence>
<evidence type="ECO:0000313" key="5">
    <source>
        <dbReference type="EMBL" id="PFH01672.1"/>
    </source>
</evidence>
<dbReference type="InterPro" id="IPR046335">
    <property type="entry name" value="LacI/GalR-like_sensor"/>
</dbReference>
<dbReference type="SUPFAM" id="SSF53822">
    <property type="entry name" value="Periplasmic binding protein-like I"/>
    <property type="match status" value="1"/>
</dbReference>
<keyword evidence="2" id="KW-0238">DNA-binding</keyword>
<dbReference type="InterPro" id="IPR028082">
    <property type="entry name" value="Peripla_BP_I"/>
</dbReference>
<dbReference type="GO" id="GO:0000976">
    <property type="term" value="F:transcription cis-regulatory region binding"/>
    <property type="evidence" value="ECO:0007669"/>
    <property type="project" value="TreeGrafter"/>
</dbReference>
<dbReference type="AlphaFoldDB" id="A0AB36TCM4"/>
<feature type="domain" description="HTH lacI-type" evidence="4">
    <location>
        <begin position="1"/>
        <end position="55"/>
    </location>
</feature>
<dbReference type="Gene3D" id="1.10.260.40">
    <property type="entry name" value="lambda repressor-like DNA-binding domains"/>
    <property type="match status" value="1"/>
</dbReference>
<accession>A0AB36TCM4</accession>
<dbReference type="EMBL" id="PDBW01000001">
    <property type="protein sequence ID" value="PFH01672.1"/>
    <property type="molecule type" value="Genomic_DNA"/>
</dbReference>